<reference evidence="2" key="2">
    <citation type="submission" date="2023-06" db="EMBL/GenBank/DDBJ databases">
        <authorList>
            <person name="Kobayashi Y."/>
            <person name="Kayamori A."/>
            <person name="Aoki K."/>
            <person name="Shiwa Y."/>
            <person name="Fujita N."/>
            <person name="Sugita T."/>
            <person name="Iwasaki W."/>
            <person name="Tanaka N."/>
            <person name="Takashima M."/>
        </authorList>
    </citation>
    <scope>NUCLEOTIDE SEQUENCE</scope>
    <source>
        <strain evidence="2">HIS016</strain>
    </source>
</reference>
<evidence type="ECO:0008006" key="4">
    <source>
        <dbReference type="Google" id="ProtNLM"/>
    </source>
</evidence>
<comment type="caution">
    <text evidence="2">The sequence shown here is derived from an EMBL/GenBank/DDBJ whole genome shotgun (WGS) entry which is preliminary data.</text>
</comment>
<evidence type="ECO:0000313" key="2">
    <source>
        <dbReference type="EMBL" id="GMK56210.1"/>
    </source>
</evidence>
<organism evidence="2 3">
    <name type="scientific">Cutaneotrichosporon spelunceum</name>
    <dbReference type="NCBI Taxonomy" id="1672016"/>
    <lineage>
        <taxon>Eukaryota</taxon>
        <taxon>Fungi</taxon>
        <taxon>Dikarya</taxon>
        <taxon>Basidiomycota</taxon>
        <taxon>Agaricomycotina</taxon>
        <taxon>Tremellomycetes</taxon>
        <taxon>Trichosporonales</taxon>
        <taxon>Trichosporonaceae</taxon>
        <taxon>Cutaneotrichosporon</taxon>
    </lineage>
</organism>
<reference evidence="2" key="1">
    <citation type="journal article" date="2023" name="BMC Genomics">
        <title>Chromosome-level genome assemblies of Cutaneotrichosporon spp. (Trichosporonales, Basidiomycota) reveal imbalanced evolution between nucleotide sequences and chromosome synteny.</title>
        <authorList>
            <person name="Kobayashi Y."/>
            <person name="Kayamori A."/>
            <person name="Aoki K."/>
            <person name="Shiwa Y."/>
            <person name="Matsutani M."/>
            <person name="Fujita N."/>
            <person name="Sugita T."/>
            <person name="Iwasaki W."/>
            <person name="Tanaka N."/>
            <person name="Takashima M."/>
        </authorList>
    </citation>
    <scope>NUCLEOTIDE SEQUENCE</scope>
    <source>
        <strain evidence="2">HIS016</strain>
    </source>
</reference>
<feature type="chain" id="PRO_5042267245" description="Secreted protein" evidence="1">
    <location>
        <begin position="18"/>
        <end position="221"/>
    </location>
</feature>
<dbReference type="Proteomes" id="UP001222932">
    <property type="component" value="Unassembled WGS sequence"/>
</dbReference>
<feature type="signal peptide" evidence="1">
    <location>
        <begin position="1"/>
        <end position="17"/>
    </location>
</feature>
<protein>
    <recommendedName>
        <fullName evidence="4">Secreted protein</fullName>
    </recommendedName>
</protein>
<dbReference type="AlphaFoldDB" id="A0AAD3YAN9"/>
<gene>
    <name evidence="2" type="ORF">CspeluHIS016_0300500</name>
</gene>
<evidence type="ECO:0000313" key="3">
    <source>
        <dbReference type="Proteomes" id="UP001222932"/>
    </source>
</evidence>
<dbReference type="EMBL" id="BTCM01000003">
    <property type="protein sequence ID" value="GMK56210.1"/>
    <property type="molecule type" value="Genomic_DNA"/>
</dbReference>
<keyword evidence="1" id="KW-0732">Signal</keyword>
<name>A0AAD3YAN9_9TREE</name>
<sequence length="221" mass="23389">MLHLLTTTLAFTAAAAAAIETSALVARAVTCRQFVHNPDTSSWDNTIRFPPQQLGSLDCTQSTNCTATTRVTRVGWKHYWDTPASITVALGAYDPAVAIGTAQNEVVIDIASAQDTSGAYAAFVFQIVRVQGTLRECDDGAERAAAVNLPENEVVLERIQSADSAGVKYFGSVTPGSEASVMSSNEVGSRQPNAQLYSSARHAVDARLAVPLAAAFLLMVI</sequence>
<keyword evidence="3" id="KW-1185">Reference proteome</keyword>
<evidence type="ECO:0000256" key="1">
    <source>
        <dbReference type="SAM" id="SignalP"/>
    </source>
</evidence>
<accession>A0AAD3YAN9</accession>
<proteinExistence type="predicted"/>